<comment type="caution">
    <text evidence="2">The sequence shown here is derived from an EMBL/GenBank/DDBJ whole genome shotgun (WGS) entry which is preliminary data.</text>
</comment>
<evidence type="ECO:0000313" key="2">
    <source>
        <dbReference type="EMBL" id="KAK4278499.1"/>
    </source>
</evidence>
<evidence type="ECO:0000256" key="1">
    <source>
        <dbReference type="SAM" id="MobiDB-lite"/>
    </source>
</evidence>
<name>A0AAE1MWH1_9FABA</name>
<feature type="compositionally biased region" description="Basic residues" evidence="1">
    <location>
        <begin position="8"/>
        <end position="24"/>
    </location>
</feature>
<feature type="region of interest" description="Disordered" evidence="1">
    <location>
        <begin position="449"/>
        <end position="485"/>
    </location>
</feature>
<dbReference type="EMBL" id="JAWXYG010000003">
    <property type="protein sequence ID" value="KAK4278499.1"/>
    <property type="molecule type" value="Genomic_DNA"/>
</dbReference>
<dbReference type="Proteomes" id="UP001293593">
    <property type="component" value="Unassembled WGS sequence"/>
</dbReference>
<feature type="compositionally biased region" description="Polar residues" evidence="1">
    <location>
        <begin position="472"/>
        <end position="485"/>
    </location>
</feature>
<feature type="compositionally biased region" description="Basic and acidic residues" evidence="1">
    <location>
        <begin position="688"/>
        <end position="709"/>
    </location>
</feature>
<reference evidence="2" key="1">
    <citation type="submission" date="2023-10" db="EMBL/GenBank/DDBJ databases">
        <title>Chromosome-level genome of the transformable northern wattle, Acacia crassicarpa.</title>
        <authorList>
            <person name="Massaro I."/>
            <person name="Sinha N.R."/>
            <person name="Poethig S."/>
            <person name="Leichty A.R."/>
        </authorList>
    </citation>
    <scope>NUCLEOTIDE SEQUENCE</scope>
    <source>
        <strain evidence="2">Acra3RX</strain>
        <tissue evidence="2">Leaf</tissue>
    </source>
</reference>
<gene>
    <name evidence="2" type="ORF">QN277_016337</name>
</gene>
<organism evidence="2 3">
    <name type="scientific">Acacia crassicarpa</name>
    <name type="common">northern wattle</name>
    <dbReference type="NCBI Taxonomy" id="499986"/>
    <lineage>
        <taxon>Eukaryota</taxon>
        <taxon>Viridiplantae</taxon>
        <taxon>Streptophyta</taxon>
        <taxon>Embryophyta</taxon>
        <taxon>Tracheophyta</taxon>
        <taxon>Spermatophyta</taxon>
        <taxon>Magnoliopsida</taxon>
        <taxon>eudicotyledons</taxon>
        <taxon>Gunneridae</taxon>
        <taxon>Pentapetalae</taxon>
        <taxon>rosids</taxon>
        <taxon>fabids</taxon>
        <taxon>Fabales</taxon>
        <taxon>Fabaceae</taxon>
        <taxon>Caesalpinioideae</taxon>
        <taxon>mimosoid clade</taxon>
        <taxon>Acacieae</taxon>
        <taxon>Acacia</taxon>
    </lineage>
</organism>
<proteinExistence type="predicted"/>
<evidence type="ECO:0000313" key="3">
    <source>
        <dbReference type="Proteomes" id="UP001293593"/>
    </source>
</evidence>
<dbReference type="PANTHER" id="PTHR37722:SF2">
    <property type="entry name" value="OS01G0167700 PROTEIN"/>
    <property type="match status" value="1"/>
</dbReference>
<protein>
    <submittedName>
        <fullName evidence="2">Uncharacterized protein</fullName>
    </submittedName>
</protein>
<sequence>MLQWMGGSRRKVTTTRKSTQKRQKQYFEQRKRQQQNLQIMGSESSSDVLGMSGQYLNERRSLDILNLLNLSTNAQECYSPCVEESADAVLKNQQTVFSSMVTPVESSRIEEARVPLVSQMDATQKKVLVSAPDYQNGALSGIPCTSTNSKMAVTDQYVGLSVIDLLYDDGPKITVEEHPTFEDHVAFSLEGLGKVVAETPPQSPQQTKRISYSYSQLLTDEKKKLSKAIDHELEDLELEVDTMMQDINAAPISKFSNLFYNRGKRNLVASQEYNHFSDQANKYGSSISQEFFHNSEIKDDDIWNAPSSSFFDEKFQNEREYDTSWKRETFQRVTSSPDSLKSGACKARYAFEDQLPKKRSLAAAFDRFDTIEFPATYSKYPPEKDYDFYVATRARCSRSDGNFHVQSIVPEDVRDNSSLLSEESCSSTAVRGEAIAHSPSRLSTGEIGKENVYAFGSPGNKRRSNEGKCRSMPNSSKQKPSHSNSIIEEDISAHSSWQFGERYSPVNINSGDSTLCQNLGAKFSALGSSDGNEDPFGIFAIPESHDKASPSFSGLKSSACVVDSPPRCFTSEKFAFGESHVFSDVRSWSTSPNFPPKFASFHCETPAPDLHENAGRDEDMKLEMQQDLEGNSESKEETFMVKNRCSSEKKAVGDSSTSNNDAQDCQVEKDPNLLLTRSLETMSSLGHAVEEKSSSSTKKLDKNETKADNTENNCDAETPLKCKTANEDMDNWQPQERSMVARKNKKEPNNITGQVTFESYVFQLLCVQKVLKAGSLASI</sequence>
<keyword evidence="3" id="KW-1185">Reference proteome</keyword>
<feature type="region of interest" description="Disordered" evidence="1">
    <location>
        <begin position="684"/>
        <end position="717"/>
    </location>
</feature>
<accession>A0AAE1MWH1</accession>
<dbReference type="PANTHER" id="PTHR37722">
    <property type="entry name" value="OS01G0167700 PROTEIN"/>
    <property type="match status" value="1"/>
</dbReference>
<feature type="region of interest" description="Disordered" evidence="1">
    <location>
        <begin position="646"/>
        <end position="667"/>
    </location>
</feature>
<feature type="compositionally biased region" description="Polar residues" evidence="1">
    <location>
        <begin position="654"/>
        <end position="663"/>
    </location>
</feature>
<feature type="region of interest" description="Disordered" evidence="1">
    <location>
        <begin position="1"/>
        <end position="24"/>
    </location>
</feature>
<dbReference type="AlphaFoldDB" id="A0AAE1MWH1"/>